<organism evidence="2 3">
    <name type="scientific">Planktothrix tepida PCC 9214</name>
    <dbReference type="NCBI Taxonomy" id="671072"/>
    <lineage>
        <taxon>Bacteria</taxon>
        <taxon>Bacillati</taxon>
        <taxon>Cyanobacteriota</taxon>
        <taxon>Cyanophyceae</taxon>
        <taxon>Oscillatoriophycideae</taxon>
        <taxon>Oscillatoriales</taxon>
        <taxon>Microcoleaceae</taxon>
        <taxon>Planktothrix</taxon>
    </lineage>
</organism>
<evidence type="ECO:0000313" key="2">
    <source>
        <dbReference type="EMBL" id="CUR35552.1"/>
    </source>
</evidence>
<keyword evidence="3" id="KW-1185">Reference proteome</keyword>
<proteinExistence type="predicted"/>
<accession>A0A1J1LSH0</accession>
<reference evidence="3" key="1">
    <citation type="submission" date="2015-10" db="EMBL/GenBank/DDBJ databases">
        <authorList>
            <person name="Regsiter A."/>
            <person name="william w."/>
        </authorList>
    </citation>
    <scope>NUCLEOTIDE SEQUENCE [LARGE SCALE GENOMIC DNA]</scope>
</reference>
<dbReference type="Gene3D" id="3.40.50.300">
    <property type="entry name" value="P-loop containing nucleotide triphosphate hydrolases"/>
    <property type="match status" value="1"/>
</dbReference>
<dbReference type="OrthoDB" id="435943at2"/>
<dbReference type="Pfam" id="PF05729">
    <property type="entry name" value="NACHT"/>
    <property type="match status" value="1"/>
</dbReference>
<protein>
    <recommendedName>
        <fullName evidence="1">NACHT domain-containing protein</fullName>
    </recommendedName>
</protein>
<dbReference type="STRING" id="671072.PL9214670178"/>
<name>A0A1J1LSH0_9CYAN</name>
<dbReference type="SUPFAM" id="SSF52540">
    <property type="entry name" value="P-loop containing nucleoside triphosphate hydrolases"/>
    <property type="match status" value="1"/>
</dbReference>
<dbReference type="RefSeq" id="WP_072722509.1">
    <property type="nucleotide sequence ID" value="NZ_LN889815.1"/>
</dbReference>
<dbReference type="AlphaFoldDB" id="A0A1J1LSH0"/>
<dbReference type="EMBL" id="CZDF01000174">
    <property type="protein sequence ID" value="CUR35552.1"/>
    <property type="molecule type" value="Genomic_DNA"/>
</dbReference>
<evidence type="ECO:0000259" key="1">
    <source>
        <dbReference type="Pfam" id="PF05729"/>
    </source>
</evidence>
<gene>
    <name evidence="2" type="ORF">PL9214670178</name>
</gene>
<dbReference type="InterPro" id="IPR027417">
    <property type="entry name" value="P-loop_NTPase"/>
</dbReference>
<dbReference type="Proteomes" id="UP000184315">
    <property type="component" value="Unassembled WGS sequence"/>
</dbReference>
<sequence>MSKRSLTASKDGIQKAKRALERKNLTQLALANEEAIASWTPINNFFNGKNVSRRIFQEICHFLDLDWQEIALSTFEEGEEETDLEVPEDLQEIERTSNRTREALNPYILPRIRRDILLEKCLKSINLGVQQQKRLVMPILGSAGYGKSTILGNIYDELYQNFKQSQSSWVALVRCNDLIESLENFSLELGEKVSGTRKPITEIAQSLSEHLGRGILLIDTLDLVLEKRLVPILRQLFAKLLEIGTTVVFTCREQDFQDFFEPYHESFAGFNPQVERHYIREFNDAEVKQAAIAFVQSREDVIFGDLPEVFAEKIIRLSADSKSLSAITHNPLLLALLCDLFANEKTIPEDLTISQLYEEYWNFRIAKSRKNRDDAPRLGQAKKVLCLNLSQQMYEQSQEHLRDFVYESQLQFSDVEFIAYSELKSDGVLVEVGGGRIIFFHQTFLEYAIARWFESTPEGEQAKTQLKAQINQIQINPSTYYIWPIFRQLLTLVQLAEFYQIYQDLNKQEILPFRALALACVSRIELESASILSDLLAIALSKNYTFQDALLTAANSAPPRHLFQVWIVIIGLLENVGEDLINKTVEITCESLCRFPPPMSFYFNQALISLQERTRKYNLDDKIACHIYGQFLSLYDKRLQALNQESIETEILLYLKNIYFQLGSHARASVINFYLKSQAPIALQQELFLLIIQQPPSNSFHEKKNAIKLCFNLLKNQLKEGNCLLGKSWFEVLHAPIEKRWCEVLSSAVGIEASSNFDLMRQLLSSTLIETSVHSSSEFNRCNTIAIEAAIAQGASNAVATILQEISIPTIPNNRLCTLVLILRKLSNVEQAVVNPITDDVKLALANWIIPHVEQNPVELIRSLDILAINCPQVEQLLSQTLEKILPHLPQQQVIQILTKLDTVPLQIQPFLYQNFKLKESRLALVKLYLRQAQEESQETIPKLLSLCLDSSIDVARSASWAILRLSEQKIQFDYNSCLPILAQSRVIGVRQNILKALIEQFNWKNSADIEFALQVFQILANEPAPEVVQQMYILADCCIWNHPSGSRQSDSNLTKAVLNLTHRLLQENQIQTLNMVTYNAFVSLNQMIKFNEVQEIERIGEMTRALLRQVNVSKKIDNLIITGLLHNIFKFKANFLEDLVREDLLQTSQQIPVANQCAIVVAIANAYGKNSPLLDELLASEKTPEEVKSRILRERGV</sequence>
<feature type="domain" description="NACHT" evidence="1">
    <location>
        <begin position="137"/>
        <end position="283"/>
    </location>
</feature>
<evidence type="ECO:0000313" key="3">
    <source>
        <dbReference type="Proteomes" id="UP000184315"/>
    </source>
</evidence>
<dbReference type="InterPro" id="IPR007111">
    <property type="entry name" value="NACHT_NTPase"/>
</dbReference>